<keyword evidence="1" id="KW-0812">Transmembrane</keyword>
<proteinExistence type="predicted"/>
<keyword evidence="1" id="KW-1133">Transmembrane helix</keyword>
<feature type="transmembrane region" description="Helical" evidence="1">
    <location>
        <begin position="47"/>
        <end position="65"/>
    </location>
</feature>
<keyword evidence="1" id="KW-0472">Membrane</keyword>
<dbReference type="AlphaFoldDB" id="A0A2U2MY85"/>
<evidence type="ECO:0000313" key="3">
    <source>
        <dbReference type="Proteomes" id="UP000245474"/>
    </source>
</evidence>
<dbReference type="Proteomes" id="UP000245474">
    <property type="component" value="Unassembled WGS sequence"/>
</dbReference>
<evidence type="ECO:0008006" key="4">
    <source>
        <dbReference type="Google" id="ProtNLM"/>
    </source>
</evidence>
<organism evidence="2 3">
    <name type="scientific">Sediminicurvatus halobius</name>
    <dbReference type="NCBI Taxonomy" id="2182432"/>
    <lineage>
        <taxon>Bacteria</taxon>
        <taxon>Pseudomonadati</taxon>
        <taxon>Pseudomonadota</taxon>
        <taxon>Gammaproteobacteria</taxon>
        <taxon>Chromatiales</taxon>
        <taxon>Ectothiorhodospiraceae</taxon>
        <taxon>Sediminicurvatus</taxon>
    </lineage>
</organism>
<reference evidence="2 3" key="1">
    <citation type="submission" date="2018-05" db="EMBL/GenBank/DDBJ databases">
        <title>Spiribacter halobius sp. nov., a moderately halophilic bacterium isolated from marine solar saltern.</title>
        <authorList>
            <person name="Zheng W.-S."/>
            <person name="Lu D.-C."/>
            <person name="Du Z.-J."/>
        </authorList>
    </citation>
    <scope>NUCLEOTIDE SEQUENCE [LARGE SCALE GENOMIC DNA]</scope>
    <source>
        <strain evidence="2 3">E85</strain>
    </source>
</reference>
<accession>A0A2U2MY85</accession>
<dbReference type="EMBL" id="QFFI01000027">
    <property type="protein sequence ID" value="PWG61752.1"/>
    <property type="molecule type" value="Genomic_DNA"/>
</dbReference>
<comment type="caution">
    <text evidence="2">The sequence shown here is derived from an EMBL/GenBank/DDBJ whole genome shotgun (WGS) entry which is preliminary data.</text>
</comment>
<gene>
    <name evidence="2" type="ORF">DEM34_14905</name>
</gene>
<protein>
    <recommendedName>
        <fullName evidence="4">Holin</fullName>
    </recommendedName>
</protein>
<feature type="transmembrane region" description="Helical" evidence="1">
    <location>
        <begin position="6"/>
        <end position="26"/>
    </location>
</feature>
<evidence type="ECO:0000256" key="1">
    <source>
        <dbReference type="SAM" id="Phobius"/>
    </source>
</evidence>
<name>A0A2U2MY85_9GAMM</name>
<evidence type="ECO:0000313" key="2">
    <source>
        <dbReference type="EMBL" id="PWG61752.1"/>
    </source>
</evidence>
<sequence length="98" mass="10313">MAVIDLISHPLAMLAYGMACNLLMALHSASKPDKPVHPVEFLRSRPYAIGLGVVASLAAFGGLHATDELGPITALGVGYAGSDILQRFADRAASRLQR</sequence>
<keyword evidence="3" id="KW-1185">Reference proteome</keyword>